<feature type="signal peptide" evidence="1">
    <location>
        <begin position="1"/>
        <end position="25"/>
    </location>
</feature>
<feature type="chain" id="PRO_5016655143" evidence="1">
    <location>
        <begin position="26"/>
        <end position="311"/>
    </location>
</feature>
<keyword evidence="4" id="KW-1185">Reference proteome</keyword>
<dbReference type="PROSITE" id="PS51318">
    <property type="entry name" value="TAT"/>
    <property type="match status" value="1"/>
</dbReference>
<dbReference type="NCBIfam" id="TIGR01409">
    <property type="entry name" value="TAT_signal_seq"/>
    <property type="match status" value="1"/>
</dbReference>
<evidence type="ECO:0000313" key="3">
    <source>
        <dbReference type="EMBL" id="RCR68932.1"/>
    </source>
</evidence>
<dbReference type="PANTHER" id="PTHR12110">
    <property type="entry name" value="HYDROXYPYRUVATE ISOMERASE"/>
    <property type="match status" value="1"/>
</dbReference>
<dbReference type="Pfam" id="PF01261">
    <property type="entry name" value="AP_endonuc_2"/>
    <property type="match status" value="1"/>
</dbReference>
<feature type="domain" description="Xylose isomerase-like TIM barrel" evidence="2">
    <location>
        <begin position="65"/>
        <end position="300"/>
    </location>
</feature>
<dbReference type="PANTHER" id="PTHR12110:SF53">
    <property type="entry name" value="BLR5974 PROTEIN"/>
    <property type="match status" value="1"/>
</dbReference>
<organism evidence="3 4">
    <name type="scientific">Larkinella punicea</name>
    <dbReference type="NCBI Taxonomy" id="2315727"/>
    <lineage>
        <taxon>Bacteria</taxon>
        <taxon>Pseudomonadati</taxon>
        <taxon>Bacteroidota</taxon>
        <taxon>Cytophagia</taxon>
        <taxon>Cytophagales</taxon>
        <taxon>Spirosomataceae</taxon>
        <taxon>Larkinella</taxon>
    </lineage>
</organism>
<evidence type="ECO:0000313" key="4">
    <source>
        <dbReference type="Proteomes" id="UP000253383"/>
    </source>
</evidence>
<dbReference type="EMBL" id="QOWE01000010">
    <property type="protein sequence ID" value="RCR68932.1"/>
    <property type="molecule type" value="Genomic_DNA"/>
</dbReference>
<reference evidence="3 4" key="1">
    <citation type="submission" date="2018-07" db="EMBL/GenBank/DDBJ databases">
        <title>Genome analysis of Larkinella rosea.</title>
        <authorList>
            <person name="Zhou Z."/>
            <person name="Wang G."/>
        </authorList>
    </citation>
    <scope>NUCLEOTIDE SEQUENCE [LARGE SCALE GENOMIC DNA]</scope>
    <source>
        <strain evidence="4">zzj9</strain>
    </source>
</reference>
<dbReference type="OrthoDB" id="1114629at2"/>
<dbReference type="AlphaFoldDB" id="A0A368JN52"/>
<dbReference type="SUPFAM" id="SSF51658">
    <property type="entry name" value="Xylose isomerase-like"/>
    <property type="match status" value="1"/>
</dbReference>
<dbReference type="InterPro" id="IPR019546">
    <property type="entry name" value="TAT_signal_bac_arc"/>
</dbReference>
<proteinExistence type="predicted"/>
<dbReference type="RefSeq" id="WP_114406571.1">
    <property type="nucleotide sequence ID" value="NZ_QOWE01000010.1"/>
</dbReference>
<accession>A0A368JN52</accession>
<evidence type="ECO:0000259" key="2">
    <source>
        <dbReference type="Pfam" id="PF01261"/>
    </source>
</evidence>
<dbReference type="Proteomes" id="UP000253383">
    <property type="component" value="Unassembled WGS sequence"/>
</dbReference>
<gene>
    <name evidence="3" type="ORF">DUE52_13630</name>
</gene>
<dbReference type="GO" id="GO:0016853">
    <property type="term" value="F:isomerase activity"/>
    <property type="evidence" value="ECO:0007669"/>
    <property type="project" value="UniProtKB-KW"/>
</dbReference>
<keyword evidence="3" id="KW-0413">Isomerase</keyword>
<name>A0A368JN52_9BACT</name>
<evidence type="ECO:0000256" key="1">
    <source>
        <dbReference type="SAM" id="SignalP"/>
    </source>
</evidence>
<dbReference type="InterPro" id="IPR050312">
    <property type="entry name" value="IolE/XylAMocC-like"/>
</dbReference>
<dbReference type="InterPro" id="IPR006311">
    <property type="entry name" value="TAT_signal"/>
</dbReference>
<protein>
    <submittedName>
        <fullName evidence="3">Sugar phosphate isomerase/epimerase</fullName>
    </submittedName>
</protein>
<dbReference type="Gene3D" id="3.20.20.150">
    <property type="entry name" value="Divalent-metal-dependent TIM barrel enzymes"/>
    <property type="match status" value="1"/>
</dbReference>
<keyword evidence="1" id="KW-0732">Signal</keyword>
<comment type="caution">
    <text evidence="3">The sequence shown here is derived from an EMBL/GenBank/DDBJ whole genome shotgun (WGS) entry which is preliminary data.</text>
</comment>
<sequence>MTSRRSFLKQLSVLTATASAFPALAEAAAKKPFFEISLAEWSLHKALFNEKKITNLDFPALAKNEFGIDIVEYVNQFFKDKAQDATYLKELMMRCKDNGVRNHLIMIDGEGYLGETDAAKRNEAVEKHKPWVECAKTLGCKTIRVNAFGKGTAEEVAKAAVEGLGKLGEFAKTMNINVIVENHGSYSSNGQWLTGVMKQVNMKNVGILPDFGNFCIKRSDNSEWGGKCVEEYDRYKGVGEMMPFAKGVSAKTHDFDASGNCTDTDYMRMMKIVKDSGFKGIAGIEYEGSTLSEYEGIKKTKALLERVGTLI</sequence>
<dbReference type="InterPro" id="IPR036237">
    <property type="entry name" value="Xyl_isomerase-like_sf"/>
</dbReference>
<dbReference type="InterPro" id="IPR013022">
    <property type="entry name" value="Xyl_isomerase-like_TIM-brl"/>
</dbReference>